<feature type="compositionally biased region" description="Pro residues" evidence="1">
    <location>
        <begin position="187"/>
        <end position="197"/>
    </location>
</feature>
<dbReference type="Proteomes" id="UP001255856">
    <property type="component" value="Unassembled WGS sequence"/>
</dbReference>
<feature type="compositionally biased region" description="Low complexity" evidence="1">
    <location>
        <begin position="167"/>
        <end position="186"/>
    </location>
</feature>
<accession>A0AAD9IGK8</accession>
<reference evidence="2" key="1">
    <citation type="submission" date="2021-01" db="EMBL/GenBank/DDBJ databases">
        <authorList>
            <person name="Eckstrom K.M.E."/>
        </authorList>
    </citation>
    <scope>NUCLEOTIDE SEQUENCE</scope>
    <source>
        <strain evidence="2">UVCC 0001</strain>
    </source>
</reference>
<evidence type="ECO:0000256" key="1">
    <source>
        <dbReference type="SAM" id="MobiDB-lite"/>
    </source>
</evidence>
<keyword evidence="3" id="KW-1185">Reference proteome</keyword>
<sequence>MAGPSQADLDKLIATSNEALQKLKGAKIEQSVETVIEQDIASHTAAIKRIEEMQRSKAQAGWAARLQRYLNRDGAGLFWVVTTGLLCGMAWTRLQEKYEMEALRSETDRERRALEGQRQREDARVEELTWQQKKLIADLEQAMHGSSWSLGRRIEQVLLEAKQRLAAPAETQAAEEPAPVVAKTAPTAPPPVKGTMI</sequence>
<name>A0AAD9IGK8_PROWI</name>
<proteinExistence type="predicted"/>
<dbReference type="EMBL" id="JASFZW010000009">
    <property type="protein sequence ID" value="KAK2076749.1"/>
    <property type="molecule type" value="Genomic_DNA"/>
</dbReference>
<dbReference type="AlphaFoldDB" id="A0AAD9IGK8"/>
<protein>
    <submittedName>
        <fullName evidence="2">Uncharacterized protein</fullName>
    </submittedName>
</protein>
<organism evidence="2 3">
    <name type="scientific">Prototheca wickerhamii</name>
    <dbReference type="NCBI Taxonomy" id="3111"/>
    <lineage>
        <taxon>Eukaryota</taxon>
        <taxon>Viridiplantae</taxon>
        <taxon>Chlorophyta</taxon>
        <taxon>core chlorophytes</taxon>
        <taxon>Trebouxiophyceae</taxon>
        <taxon>Chlorellales</taxon>
        <taxon>Chlorellaceae</taxon>
        <taxon>Prototheca</taxon>
    </lineage>
</organism>
<gene>
    <name evidence="2" type="ORF">QBZ16_005509</name>
</gene>
<comment type="caution">
    <text evidence="2">The sequence shown here is derived from an EMBL/GenBank/DDBJ whole genome shotgun (WGS) entry which is preliminary data.</text>
</comment>
<feature type="region of interest" description="Disordered" evidence="1">
    <location>
        <begin position="167"/>
        <end position="197"/>
    </location>
</feature>
<evidence type="ECO:0000313" key="3">
    <source>
        <dbReference type="Proteomes" id="UP001255856"/>
    </source>
</evidence>
<evidence type="ECO:0000313" key="2">
    <source>
        <dbReference type="EMBL" id="KAK2076749.1"/>
    </source>
</evidence>